<dbReference type="AlphaFoldDB" id="A0AAW1AJD5"/>
<keyword evidence="1" id="KW-1133">Transmembrane helix</keyword>
<dbReference type="EMBL" id="JAWNGG020000007">
    <property type="protein sequence ID" value="KAK9309903.1"/>
    <property type="molecule type" value="Genomic_DNA"/>
</dbReference>
<sequence length="72" mass="8367">MYAIQSTVRRAPRLLTICQNQRRTILGTPPRVRISLAEKIALGVVFWIGSMAYPIYVSCNINKWNDREFLKK</sequence>
<name>A0AAW1AJD5_9HYME</name>
<keyword evidence="1" id="KW-0812">Transmembrane</keyword>
<gene>
    <name evidence="2" type="ORF">QLX08_000548</name>
</gene>
<proteinExistence type="predicted"/>
<protein>
    <recommendedName>
        <fullName evidence="4">Cytochrome c oxidase polypeptide VIIc</fullName>
    </recommendedName>
</protein>
<accession>A0AAW1AJD5</accession>
<keyword evidence="3" id="KW-1185">Reference proteome</keyword>
<feature type="transmembrane region" description="Helical" evidence="1">
    <location>
        <begin position="40"/>
        <end position="57"/>
    </location>
</feature>
<evidence type="ECO:0000256" key="1">
    <source>
        <dbReference type="SAM" id="Phobius"/>
    </source>
</evidence>
<reference evidence="2 3" key="1">
    <citation type="submission" date="2024-05" db="EMBL/GenBank/DDBJ databases">
        <title>The nuclear and mitochondrial genome assemblies of Tetragonisca angustula (Apidae: Meliponini), a tiny yet remarkable pollinator in the Neotropics.</title>
        <authorList>
            <person name="Ferrari R."/>
            <person name="Ricardo P.C."/>
            <person name="Dias F.C."/>
            <person name="Araujo N.S."/>
            <person name="Soares D.O."/>
            <person name="Zhou Q.-S."/>
            <person name="Zhu C.-D."/>
            <person name="Coutinho L."/>
            <person name="Airas M.C."/>
            <person name="Batista T.M."/>
        </authorList>
    </citation>
    <scope>NUCLEOTIDE SEQUENCE [LARGE SCALE GENOMIC DNA]</scope>
    <source>
        <strain evidence="2">ASF017062</strain>
        <tissue evidence="2">Abdomen</tissue>
    </source>
</reference>
<evidence type="ECO:0008006" key="4">
    <source>
        <dbReference type="Google" id="ProtNLM"/>
    </source>
</evidence>
<organism evidence="2 3">
    <name type="scientific">Tetragonisca angustula</name>
    <dbReference type="NCBI Taxonomy" id="166442"/>
    <lineage>
        <taxon>Eukaryota</taxon>
        <taxon>Metazoa</taxon>
        <taxon>Ecdysozoa</taxon>
        <taxon>Arthropoda</taxon>
        <taxon>Hexapoda</taxon>
        <taxon>Insecta</taxon>
        <taxon>Pterygota</taxon>
        <taxon>Neoptera</taxon>
        <taxon>Endopterygota</taxon>
        <taxon>Hymenoptera</taxon>
        <taxon>Apocrita</taxon>
        <taxon>Aculeata</taxon>
        <taxon>Apoidea</taxon>
        <taxon>Anthophila</taxon>
        <taxon>Apidae</taxon>
        <taxon>Tetragonisca</taxon>
    </lineage>
</organism>
<evidence type="ECO:0000313" key="3">
    <source>
        <dbReference type="Proteomes" id="UP001432146"/>
    </source>
</evidence>
<evidence type="ECO:0000313" key="2">
    <source>
        <dbReference type="EMBL" id="KAK9309903.1"/>
    </source>
</evidence>
<keyword evidence="1" id="KW-0472">Membrane</keyword>
<dbReference type="Proteomes" id="UP001432146">
    <property type="component" value="Unassembled WGS sequence"/>
</dbReference>
<comment type="caution">
    <text evidence="2">The sequence shown here is derived from an EMBL/GenBank/DDBJ whole genome shotgun (WGS) entry which is preliminary data.</text>
</comment>